<dbReference type="PANTHER" id="PTHR43300">
    <property type="entry name" value="ACETYLTRANSFERASE"/>
    <property type="match status" value="1"/>
</dbReference>
<dbReference type="Pfam" id="PF17836">
    <property type="entry name" value="PglD_N"/>
    <property type="match status" value="1"/>
</dbReference>
<evidence type="ECO:0000313" key="5">
    <source>
        <dbReference type="Proteomes" id="UP000064189"/>
    </source>
</evidence>
<dbReference type="InterPro" id="IPR020019">
    <property type="entry name" value="AcTrfase_PglD-like"/>
</dbReference>
<dbReference type="GO" id="GO:0016740">
    <property type="term" value="F:transferase activity"/>
    <property type="evidence" value="ECO:0007669"/>
    <property type="project" value="UniProtKB-KW"/>
</dbReference>
<feature type="binding site" evidence="2">
    <location>
        <position position="145"/>
    </location>
    <ligand>
        <name>acetyl-CoA</name>
        <dbReference type="ChEBI" id="CHEBI:57288"/>
    </ligand>
</feature>
<evidence type="ECO:0000256" key="2">
    <source>
        <dbReference type="PIRSR" id="PIRSR620019-2"/>
    </source>
</evidence>
<dbReference type="Pfam" id="PF14602">
    <property type="entry name" value="Hexapep_2"/>
    <property type="match status" value="1"/>
</dbReference>
<dbReference type="EMBL" id="LNNH01000032">
    <property type="protein sequence ID" value="KWW16562.1"/>
    <property type="molecule type" value="Genomic_DNA"/>
</dbReference>
<evidence type="ECO:0000259" key="3">
    <source>
        <dbReference type="Pfam" id="PF17836"/>
    </source>
</evidence>
<dbReference type="Gene3D" id="3.40.50.20">
    <property type="match status" value="1"/>
</dbReference>
<dbReference type="CDD" id="cd03360">
    <property type="entry name" value="LbH_AT_putative"/>
    <property type="match status" value="1"/>
</dbReference>
<dbReference type="RefSeq" id="WP_061143296.1">
    <property type="nucleotide sequence ID" value="NZ_LNNH01000032.1"/>
</dbReference>
<protein>
    <submittedName>
        <fullName evidence="4">Acetyltransferase</fullName>
    </submittedName>
</protein>
<dbReference type="AlphaFoldDB" id="A0A109MVT4"/>
<comment type="caution">
    <text evidence="4">The sequence shown here is derived from an EMBL/GenBank/DDBJ whole genome shotgun (WGS) entry which is preliminary data.</text>
</comment>
<dbReference type="Gene3D" id="2.160.10.10">
    <property type="entry name" value="Hexapeptide repeat proteins"/>
    <property type="match status" value="1"/>
</dbReference>
<dbReference type="SUPFAM" id="SSF51161">
    <property type="entry name" value="Trimeric LpxA-like enzymes"/>
    <property type="match status" value="1"/>
</dbReference>
<evidence type="ECO:0000313" key="4">
    <source>
        <dbReference type="EMBL" id="KWW16562.1"/>
    </source>
</evidence>
<feature type="binding site" evidence="2">
    <location>
        <position position="69"/>
    </location>
    <ligand>
        <name>substrate</name>
    </ligand>
</feature>
<dbReference type="PANTHER" id="PTHR43300:SF7">
    <property type="entry name" value="UDP-N-ACETYLBACILLOSAMINE N-ACETYLTRANSFERASE"/>
    <property type="match status" value="1"/>
</dbReference>
<dbReference type="InterPro" id="IPR041561">
    <property type="entry name" value="PglD_N"/>
</dbReference>
<dbReference type="InterPro" id="IPR011004">
    <property type="entry name" value="Trimer_LpxA-like_sf"/>
</dbReference>
<keyword evidence="5" id="KW-1185">Reference proteome</keyword>
<sequence length="207" mass="22076">MKKIVIIGAGGHSKVVQDIIRALDGHRLMAILDDEFKVLKKKGELYFGPISSFKDLFIHFECKLIIAIGKNDIRMKLVNELNLDPMDYETVIHPTAVIGQDVMIGSGTVIMPNVVLNAGAKVGNQVILNTSSVIEHDAHLKDFVHIAPNATVTGAVRIGTGTLLGAGAAVIPSIKIGEWCTVGAGSTVIEDMQDELTAVGSPARITN</sequence>
<feature type="site" description="Increases basicity of active site His" evidence="1">
    <location>
        <position position="137"/>
    </location>
</feature>
<feature type="domain" description="PglD N-terminal" evidence="3">
    <location>
        <begin position="3"/>
        <end position="81"/>
    </location>
</feature>
<feature type="active site" description="Proton acceptor" evidence="1">
    <location>
        <position position="136"/>
    </location>
</feature>
<reference evidence="4 5" key="1">
    <citation type="submission" date="2015-11" db="EMBL/GenBank/DDBJ databases">
        <title>Genome Sequence of Bacillus simplex strain VanAntwerpen2.</title>
        <authorList>
            <person name="Couger M.B."/>
        </authorList>
    </citation>
    <scope>NUCLEOTIDE SEQUENCE [LARGE SCALE GENOMIC DNA]</scope>
    <source>
        <strain evidence="4 5">VanAntwerpen02</strain>
    </source>
</reference>
<evidence type="ECO:0000256" key="1">
    <source>
        <dbReference type="PIRSR" id="PIRSR620019-1"/>
    </source>
</evidence>
<dbReference type="InterPro" id="IPR001451">
    <property type="entry name" value="Hexapep"/>
</dbReference>
<dbReference type="Proteomes" id="UP000064189">
    <property type="component" value="Unassembled WGS sequence"/>
</dbReference>
<gene>
    <name evidence="4" type="ORF">AS888_24350</name>
</gene>
<proteinExistence type="predicted"/>
<dbReference type="InterPro" id="IPR050179">
    <property type="entry name" value="Trans_hexapeptide_repeat"/>
</dbReference>
<keyword evidence="4" id="KW-0808">Transferase</keyword>
<name>A0A109MVT4_9BACI</name>
<organism evidence="4 5">
    <name type="scientific">Peribacillus simplex</name>
    <dbReference type="NCBI Taxonomy" id="1478"/>
    <lineage>
        <taxon>Bacteria</taxon>
        <taxon>Bacillati</taxon>
        <taxon>Bacillota</taxon>
        <taxon>Bacilli</taxon>
        <taxon>Bacillales</taxon>
        <taxon>Bacillaceae</taxon>
        <taxon>Peribacillus</taxon>
    </lineage>
</organism>
<dbReference type="Pfam" id="PF00132">
    <property type="entry name" value="Hexapep"/>
    <property type="match status" value="1"/>
</dbReference>
<dbReference type="NCBIfam" id="TIGR03570">
    <property type="entry name" value="NeuD_NnaD"/>
    <property type="match status" value="1"/>
</dbReference>
<accession>A0A109MVT4</accession>